<accession>A0AAD4RDY8</accession>
<gene>
    <name evidence="2" type="ORF">DdX_01522</name>
</gene>
<comment type="caution">
    <text evidence="2">The sequence shown here is derived from an EMBL/GenBank/DDBJ whole genome shotgun (WGS) entry which is preliminary data.</text>
</comment>
<dbReference type="EMBL" id="JAKKPZ010000001">
    <property type="protein sequence ID" value="KAI1729290.1"/>
    <property type="molecule type" value="Genomic_DNA"/>
</dbReference>
<protein>
    <submittedName>
        <fullName evidence="2">Uncharacterized protein</fullName>
    </submittedName>
</protein>
<reference evidence="2" key="1">
    <citation type="submission" date="2022-01" db="EMBL/GenBank/DDBJ databases">
        <title>Genome Sequence Resource for Two Populations of Ditylenchus destructor, the Migratory Endoparasitic Phytonematode.</title>
        <authorList>
            <person name="Zhang H."/>
            <person name="Lin R."/>
            <person name="Xie B."/>
        </authorList>
    </citation>
    <scope>NUCLEOTIDE SEQUENCE</scope>
    <source>
        <strain evidence="2">BazhouSP</strain>
    </source>
</reference>
<evidence type="ECO:0000256" key="1">
    <source>
        <dbReference type="SAM" id="MobiDB-lite"/>
    </source>
</evidence>
<evidence type="ECO:0000313" key="2">
    <source>
        <dbReference type="EMBL" id="KAI1729290.1"/>
    </source>
</evidence>
<feature type="compositionally biased region" description="Polar residues" evidence="1">
    <location>
        <begin position="1"/>
        <end position="22"/>
    </location>
</feature>
<feature type="region of interest" description="Disordered" evidence="1">
    <location>
        <begin position="1"/>
        <end position="26"/>
    </location>
</feature>
<sequence>MEGQNQDTVNTSGDSSITNTRPFVSAQRRYDNVRVRDAEMKKRLCYECGEVIDGGEKQYQEHILSHEATYLAYQLYHSEKDRRNTTSKNIAQDEEAKKS</sequence>
<organism evidence="2 3">
    <name type="scientific">Ditylenchus destructor</name>
    <dbReference type="NCBI Taxonomy" id="166010"/>
    <lineage>
        <taxon>Eukaryota</taxon>
        <taxon>Metazoa</taxon>
        <taxon>Ecdysozoa</taxon>
        <taxon>Nematoda</taxon>
        <taxon>Chromadorea</taxon>
        <taxon>Rhabditida</taxon>
        <taxon>Tylenchina</taxon>
        <taxon>Tylenchomorpha</taxon>
        <taxon>Sphaerularioidea</taxon>
        <taxon>Anguinidae</taxon>
        <taxon>Anguininae</taxon>
        <taxon>Ditylenchus</taxon>
    </lineage>
</organism>
<proteinExistence type="predicted"/>
<dbReference type="Proteomes" id="UP001201812">
    <property type="component" value="Unassembled WGS sequence"/>
</dbReference>
<name>A0AAD4RDY8_9BILA</name>
<dbReference type="AlphaFoldDB" id="A0AAD4RDY8"/>
<evidence type="ECO:0000313" key="3">
    <source>
        <dbReference type="Proteomes" id="UP001201812"/>
    </source>
</evidence>
<keyword evidence="3" id="KW-1185">Reference proteome</keyword>